<keyword evidence="1 2" id="KW-0378">Hydrolase</keyword>
<protein>
    <recommendedName>
        <fullName evidence="2">UPF0173 metal-dependent hydrolase CK240_03645</fullName>
    </recommendedName>
</protein>
<keyword evidence="5" id="KW-1185">Reference proteome</keyword>
<organism evidence="4 5">
    <name type="scientific">Paracoccus salipaludis</name>
    <dbReference type="NCBI Taxonomy" id="2032623"/>
    <lineage>
        <taxon>Bacteria</taxon>
        <taxon>Pseudomonadati</taxon>
        <taxon>Pseudomonadota</taxon>
        <taxon>Alphaproteobacteria</taxon>
        <taxon>Rhodobacterales</taxon>
        <taxon>Paracoccaceae</taxon>
        <taxon>Paracoccus</taxon>
    </lineage>
</organism>
<evidence type="ECO:0000256" key="1">
    <source>
        <dbReference type="ARBA" id="ARBA00022801"/>
    </source>
</evidence>
<evidence type="ECO:0000256" key="2">
    <source>
        <dbReference type="HAMAP-Rule" id="MF_00457"/>
    </source>
</evidence>
<dbReference type="SUPFAM" id="SSF56281">
    <property type="entry name" value="Metallo-hydrolase/oxidoreductase"/>
    <property type="match status" value="1"/>
</dbReference>
<comment type="caution">
    <text evidence="4">The sequence shown here is derived from an EMBL/GenBank/DDBJ whole genome shotgun (WGS) entry which is preliminary data.</text>
</comment>
<dbReference type="InterPro" id="IPR036866">
    <property type="entry name" value="RibonucZ/Hydroxyglut_hydro"/>
</dbReference>
<feature type="domain" description="Metallo-beta-lactamase" evidence="3">
    <location>
        <begin position="7"/>
        <end position="196"/>
    </location>
</feature>
<dbReference type="OrthoDB" id="9789133at2"/>
<dbReference type="PANTHER" id="PTHR43546">
    <property type="entry name" value="UPF0173 METAL-DEPENDENT HYDROLASE MJ1163-RELATED"/>
    <property type="match status" value="1"/>
</dbReference>
<dbReference type="NCBIfam" id="NF001911">
    <property type="entry name" value="PRK00685.1"/>
    <property type="match status" value="1"/>
</dbReference>
<dbReference type="PANTHER" id="PTHR43546:SF3">
    <property type="entry name" value="UPF0173 METAL-DEPENDENT HYDROLASE MJ1163"/>
    <property type="match status" value="1"/>
</dbReference>
<dbReference type="HAMAP" id="MF_00457">
    <property type="entry name" value="UPF0173"/>
    <property type="match status" value="1"/>
</dbReference>
<comment type="similarity">
    <text evidence="2">Belongs to the UPF0173 family.</text>
</comment>
<evidence type="ECO:0000313" key="4">
    <source>
        <dbReference type="EMBL" id="PAU98288.1"/>
    </source>
</evidence>
<dbReference type="Gene3D" id="3.60.15.10">
    <property type="entry name" value="Ribonuclease Z/Hydroxyacylglutathione hydrolase-like"/>
    <property type="match status" value="1"/>
</dbReference>
<dbReference type="InterPro" id="IPR001279">
    <property type="entry name" value="Metallo-B-lactamas"/>
</dbReference>
<reference evidence="4 5" key="1">
    <citation type="submission" date="2017-09" db="EMBL/GenBank/DDBJ databases">
        <title>Paracoccus alkalisoli sp. nov., isolated from saline alkaline soil.</title>
        <authorList>
            <person name="Dong X."/>
            <person name="Zhang G."/>
        </authorList>
    </citation>
    <scope>NUCLEOTIDE SEQUENCE [LARGE SCALE GENOMIC DNA]</scope>
    <source>
        <strain evidence="4 5">WN007</strain>
    </source>
</reference>
<dbReference type="Proteomes" id="UP000218023">
    <property type="component" value="Unassembled WGS sequence"/>
</dbReference>
<name>A0A2A2GLT4_9RHOB</name>
<gene>
    <name evidence="4" type="ORF">CK240_03645</name>
</gene>
<sequence>MKLTWLGHASFRLEIEQAVILIDPWLSGNPVFPADRRDEAVRGATHILLTHGHGDHTGDAVALAKELGATVVGIADLIGYWSEAEGLDGIGFNKGGTVDLKGARVTMVNASHSSSLMVDGKPVYAGHESGYMIQGEGRTIYVSGDTDIMADMEWMAELHRPEIGILCAGGHYTMDMERAAWAARRYFDFKTVIPCHYDTFPALRQDPEVMRRALPGVDVLTPKVMEAVEL</sequence>
<dbReference type="AlphaFoldDB" id="A0A2A2GLT4"/>
<evidence type="ECO:0000259" key="3">
    <source>
        <dbReference type="SMART" id="SM00849"/>
    </source>
</evidence>
<accession>A0A2A2GLT4</accession>
<dbReference type="InterPro" id="IPR050114">
    <property type="entry name" value="UPF0173_UPF0282_UlaG_hydrolase"/>
</dbReference>
<dbReference type="Pfam" id="PF12706">
    <property type="entry name" value="Lactamase_B_2"/>
    <property type="match status" value="1"/>
</dbReference>
<dbReference type="RefSeq" id="WP_095638971.1">
    <property type="nucleotide sequence ID" value="NZ_NSJZ01000002.1"/>
</dbReference>
<dbReference type="SMART" id="SM00849">
    <property type="entry name" value="Lactamase_B"/>
    <property type="match status" value="1"/>
</dbReference>
<dbReference type="InterPro" id="IPR022877">
    <property type="entry name" value="UPF0173"/>
</dbReference>
<evidence type="ECO:0000313" key="5">
    <source>
        <dbReference type="Proteomes" id="UP000218023"/>
    </source>
</evidence>
<dbReference type="EMBL" id="NSJZ01000002">
    <property type="protein sequence ID" value="PAU98288.1"/>
    <property type="molecule type" value="Genomic_DNA"/>
</dbReference>
<dbReference type="GO" id="GO:0016787">
    <property type="term" value="F:hydrolase activity"/>
    <property type="evidence" value="ECO:0007669"/>
    <property type="project" value="UniProtKB-UniRule"/>
</dbReference>
<proteinExistence type="inferred from homology"/>